<dbReference type="AlphaFoldDB" id="Q1IJI7"/>
<dbReference type="PROSITE" id="PS51737">
    <property type="entry name" value="RECOMBINASE_DNA_BIND"/>
    <property type="match status" value="1"/>
</dbReference>
<dbReference type="EMBL" id="CP000360">
    <property type="protein sequence ID" value="ABF42963.1"/>
    <property type="molecule type" value="Genomic_DNA"/>
</dbReference>
<dbReference type="GO" id="GO:0015074">
    <property type="term" value="P:DNA integration"/>
    <property type="evidence" value="ECO:0007669"/>
    <property type="project" value="UniProtKB-KW"/>
</dbReference>
<feature type="active site" description="O-(5'-phospho-DNA)-serine intermediate" evidence="4 5">
    <location>
        <position position="10"/>
    </location>
</feature>
<dbReference type="AntiFam" id="ANF00011">
    <property type="entry name" value="tRNA translation"/>
</dbReference>
<dbReference type="GO" id="GO:0003677">
    <property type="term" value="F:DNA binding"/>
    <property type="evidence" value="ECO:0007669"/>
    <property type="project" value="UniProtKB-KW"/>
</dbReference>
<dbReference type="Pfam" id="PF00239">
    <property type="entry name" value="Resolvase"/>
    <property type="match status" value="1"/>
</dbReference>
<evidence type="ECO:0000259" key="6">
    <source>
        <dbReference type="PROSITE" id="PS51736"/>
    </source>
</evidence>
<organism evidence="8 9">
    <name type="scientific">Koribacter versatilis (strain Ellin345)</name>
    <dbReference type="NCBI Taxonomy" id="204669"/>
    <lineage>
        <taxon>Bacteria</taxon>
        <taxon>Pseudomonadati</taxon>
        <taxon>Acidobacteriota</taxon>
        <taxon>Terriglobia</taxon>
        <taxon>Terriglobales</taxon>
        <taxon>Candidatus Korobacteraceae</taxon>
        <taxon>Candidatus Korobacter</taxon>
    </lineage>
</organism>
<keyword evidence="1" id="KW-0229">DNA integration</keyword>
<evidence type="ECO:0000259" key="7">
    <source>
        <dbReference type="PROSITE" id="PS51737"/>
    </source>
</evidence>
<dbReference type="Gene3D" id="3.40.50.1390">
    <property type="entry name" value="Resolvase, N-terminal catalytic domain"/>
    <property type="match status" value="1"/>
</dbReference>
<dbReference type="CDD" id="cd00338">
    <property type="entry name" value="Ser_Recombinase"/>
    <property type="match status" value="1"/>
</dbReference>
<evidence type="ECO:0000256" key="2">
    <source>
        <dbReference type="ARBA" id="ARBA00023125"/>
    </source>
</evidence>
<name>Q1IJI7_KORVE</name>
<evidence type="ECO:0000256" key="4">
    <source>
        <dbReference type="PIRSR" id="PIRSR606118-50"/>
    </source>
</evidence>
<dbReference type="STRING" id="204669.Acid345_3963"/>
<keyword evidence="2" id="KW-0238">DNA-binding</keyword>
<feature type="domain" description="Recombinase" evidence="7">
    <location>
        <begin position="155"/>
        <end position="257"/>
    </location>
</feature>
<dbReference type="GO" id="GO:0000150">
    <property type="term" value="F:DNA strand exchange activity"/>
    <property type="evidence" value="ECO:0007669"/>
    <property type="project" value="InterPro"/>
</dbReference>
<feature type="domain" description="Resolvase/invertase-type recombinase catalytic" evidence="6">
    <location>
        <begin position="2"/>
        <end position="148"/>
    </location>
</feature>
<sequence>MDAVIYARVSSREQQQEGFSIQSQQRSCRAYATKNGFRITREFIDVESAKQSGRKHFGEMVDFLKRTKNPVCLLVEKMDRLCRNFDDLGLLEKLGTEIHFVKTGTVHSKNAKAQTKFMHGIEVVSAKFYSDNLREEVIKGMREKAEQGIYPGRAPFGYRNNQILRTIEVHSENSEIVKFAFEQYATGGFSLITLRNAIRERFGKTVNRSYLHTILTNPVYTGVFEWAGRTYTGSHPTLISSNLFESVQAVIRGFNKGKYRKVDIAFRGMLTCAHDDCTVTAELKKNKYVYYRCSGGRGKCDLPRFREQEISDKLGTLLKDIYVPDDVVAKITAALEQDEQNSKAEIERQRQRLATQKTLIHERMDKAYADKLDGKIPEEFWQRKMADWQTEERRIIDAEAGLTTPAAERTLNAKRILELANKAHFLYVTRKPHEQAELLKKVLLNCSIDGVSLYPTYRKPFDVIFERAKSNEWSGRADLNCRPLAPQASALPG</sequence>
<dbReference type="Gene3D" id="3.90.1750.20">
    <property type="entry name" value="Putative Large Serine Recombinase, Chain B, Domain 2"/>
    <property type="match status" value="1"/>
</dbReference>
<dbReference type="EnsemblBacteria" id="ABF42963">
    <property type="protein sequence ID" value="ABF42963"/>
    <property type="gene ID" value="Acid345_3963"/>
</dbReference>
<dbReference type="eggNOG" id="COG1961">
    <property type="taxonomic scope" value="Bacteria"/>
</dbReference>
<dbReference type="PANTHER" id="PTHR30461">
    <property type="entry name" value="DNA-INVERTASE FROM LAMBDOID PROPHAGE"/>
    <property type="match status" value="1"/>
</dbReference>
<keyword evidence="9" id="KW-1185">Reference proteome</keyword>
<dbReference type="Proteomes" id="UP000002432">
    <property type="component" value="Chromosome"/>
</dbReference>
<dbReference type="InterPro" id="IPR036162">
    <property type="entry name" value="Resolvase-like_N_sf"/>
</dbReference>
<proteinExistence type="predicted"/>
<dbReference type="HOGENOM" id="CLU_010686_18_17_0"/>
<keyword evidence="3" id="KW-0233">DNA recombination</keyword>
<evidence type="ECO:0000313" key="8">
    <source>
        <dbReference type="EMBL" id="ABF42963.1"/>
    </source>
</evidence>
<accession>Q1IJI7</accession>
<evidence type="ECO:0000256" key="1">
    <source>
        <dbReference type="ARBA" id="ARBA00022908"/>
    </source>
</evidence>
<evidence type="ECO:0000256" key="5">
    <source>
        <dbReference type="PROSITE-ProRule" id="PRU10137"/>
    </source>
</evidence>
<protein>
    <submittedName>
        <fullName evidence="8">Recombinase</fullName>
    </submittedName>
</protein>
<dbReference type="PROSITE" id="PS00397">
    <property type="entry name" value="RECOMBINASES_1"/>
    <property type="match status" value="1"/>
</dbReference>
<evidence type="ECO:0000313" key="9">
    <source>
        <dbReference type="Proteomes" id="UP000002432"/>
    </source>
</evidence>
<dbReference type="KEGG" id="aba:Acid345_3963"/>
<dbReference type="PROSITE" id="PS51736">
    <property type="entry name" value="RECOMBINASES_3"/>
    <property type="match status" value="1"/>
</dbReference>
<dbReference type="Pfam" id="PF13408">
    <property type="entry name" value="Zn_ribbon_recom"/>
    <property type="match status" value="1"/>
</dbReference>
<dbReference type="SUPFAM" id="SSF53041">
    <property type="entry name" value="Resolvase-like"/>
    <property type="match status" value="1"/>
</dbReference>
<dbReference type="Pfam" id="PF07508">
    <property type="entry name" value="Recombinase"/>
    <property type="match status" value="1"/>
</dbReference>
<dbReference type="SMART" id="SM00857">
    <property type="entry name" value="Resolvase"/>
    <property type="match status" value="1"/>
</dbReference>
<dbReference type="PANTHER" id="PTHR30461:SF23">
    <property type="entry name" value="DNA RECOMBINASE-RELATED"/>
    <property type="match status" value="1"/>
</dbReference>
<dbReference type="InterPro" id="IPR025827">
    <property type="entry name" value="Zn_ribbon_recom_dom"/>
</dbReference>
<dbReference type="InterPro" id="IPR011109">
    <property type="entry name" value="DNA_bind_recombinase_dom"/>
</dbReference>
<dbReference type="InterPro" id="IPR006119">
    <property type="entry name" value="Resolv_N"/>
</dbReference>
<dbReference type="InterPro" id="IPR006118">
    <property type="entry name" value="Recombinase_CS"/>
</dbReference>
<evidence type="ECO:0000256" key="3">
    <source>
        <dbReference type="ARBA" id="ARBA00023172"/>
    </source>
</evidence>
<dbReference type="InterPro" id="IPR050639">
    <property type="entry name" value="SSR_resolvase"/>
</dbReference>
<gene>
    <name evidence="8" type="ordered locus">Acid345_3963</name>
</gene>
<reference evidence="8 9" key="1">
    <citation type="journal article" date="2009" name="Appl. Environ. Microbiol.">
        <title>Three genomes from the phylum Acidobacteria provide insight into the lifestyles of these microorganisms in soils.</title>
        <authorList>
            <person name="Ward N.L."/>
            <person name="Challacombe J.F."/>
            <person name="Janssen P.H."/>
            <person name="Henrissat B."/>
            <person name="Coutinho P.M."/>
            <person name="Wu M."/>
            <person name="Xie G."/>
            <person name="Haft D.H."/>
            <person name="Sait M."/>
            <person name="Badger J."/>
            <person name="Barabote R.D."/>
            <person name="Bradley B."/>
            <person name="Brettin T.S."/>
            <person name="Brinkac L.M."/>
            <person name="Bruce D."/>
            <person name="Creasy T."/>
            <person name="Daugherty S.C."/>
            <person name="Davidsen T.M."/>
            <person name="DeBoy R.T."/>
            <person name="Detter J.C."/>
            <person name="Dodson R.J."/>
            <person name="Durkin A.S."/>
            <person name="Ganapathy A."/>
            <person name="Gwinn-Giglio M."/>
            <person name="Han C.S."/>
            <person name="Khouri H."/>
            <person name="Kiss H."/>
            <person name="Kothari S.P."/>
            <person name="Madupu R."/>
            <person name="Nelson K.E."/>
            <person name="Nelson W.C."/>
            <person name="Paulsen I."/>
            <person name="Penn K."/>
            <person name="Ren Q."/>
            <person name="Rosovitz M.J."/>
            <person name="Selengut J.D."/>
            <person name="Shrivastava S."/>
            <person name="Sullivan S.A."/>
            <person name="Tapia R."/>
            <person name="Thompson L.S."/>
            <person name="Watkins K.L."/>
            <person name="Yang Q."/>
            <person name="Yu C."/>
            <person name="Zafar N."/>
            <person name="Zhou L."/>
            <person name="Kuske C.R."/>
        </authorList>
    </citation>
    <scope>NUCLEOTIDE SEQUENCE [LARGE SCALE GENOMIC DNA]</scope>
    <source>
        <strain evidence="8 9">Ellin345</strain>
    </source>
</reference>
<dbReference type="InterPro" id="IPR038109">
    <property type="entry name" value="DNA_bind_recomb_sf"/>
</dbReference>